<dbReference type="GO" id="GO:0022857">
    <property type="term" value="F:transmembrane transporter activity"/>
    <property type="evidence" value="ECO:0007669"/>
    <property type="project" value="InterPro"/>
</dbReference>
<feature type="transmembrane region" description="Helical" evidence="4">
    <location>
        <begin position="287"/>
        <end position="304"/>
    </location>
</feature>
<dbReference type="InterPro" id="IPR020846">
    <property type="entry name" value="MFS_dom"/>
</dbReference>
<evidence type="ECO:0000313" key="7">
    <source>
        <dbReference type="Proteomes" id="UP000324233"/>
    </source>
</evidence>
<feature type="transmembrane region" description="Helical" evidence="4">
    <location>
        <begin position="120"/>
        <end position="138"/>
    </location>
</feature>
<dbReference type="PANTHER" id="PTHR42910:SF1">
    <property type="entry name" value="MAJOR FACILITATOR SUPERFAMILY (MFS) PROFILE DOMAIN-CONTAINING PROTEIN"/>
    <property type="match status" value="1"/>
</dbReference>
<gene>
    <name evidence="6" type="primary">ynfM_3</name>
    <name evidence="6" type="ORF">OJF2_20430</name>
</gene>
<protein>
    <submittedName>
        <fullName evidence="6">Inner membrane transport protein YnfM</fullName>
    </submittedName>
</protein>
<dbReference type="Gene3D" id="1.20.1250.20">
    <property type="entry name" value="MFS general substrate transporter like domains"/>
    <property type="match status" value="1"/>
</dbReference>
<dbReference type="PANTHER" id="PTHR42910">
    <property type="entry name" value="TRANSPORTER SCO4007-RELATED"/>
    <property type="match status" value="1"/>
</dbReference>
<dbReference type="PROSITE" id="PS50850">
    <property type="entry name" value="MFS"/>
    <property type="match status" value="1"/>
</dbReference>
<feature type="transmembrane region" description="Helical" evidence="4">
    <location>
        <begin position="235"/>
        <end position="257"/>
    </location>
</feature>
<keyword evidence="7" id="KW-1185">Reference proteome</keyword>
<keyword evidence="1 4" id="KW-0812">Transmembrane</keyword>
<feature type="transmembrane region" description="Helical" evidence="4">
    <location>
        <begin position="203"/>
        <end position="223"/>
    </location>
</feature>
<evidence type="ECO:0000256" key="1">
    <source>
        <dbReference type="ARBA" id="ARBA00022692"/>
    </source>
</evidence>
<dbReference type="SUPFAM" id="SSF103473">
    <property type="entry name" value="MFS general substrate transporter"/>
    <property type="match status" value="1"/>
</dbReference>
<dbReference type="CDD" id="cd17324">
    <property type="entry name" value="MFS_NepI_like"/>
    <property type="match status" value="1"/>
</dbReference>
<dbReference type="KEGG" id="agv:OJF2_20430"/>
<feature type="domain" description="Major facilitator superfamily (MFS) profile" evidence="5">
    <location>
        <begin position="1"/>
        <end position="376"/>
    </location>
</feature>
<name>A0A5B9VZX1_9BACT</name>
<feature type="transmembrane region" description="Helical" evidence="4">
    <location>
        <begin position="325"/>
        <end position="343"/>
    </location>
</feature>
<organism evidence="6 7">
    <name type="scientific">Aquisphaera giovannonii</name>
    <dbReference type="NCBI Taxonomy" id="406548"/>
    <lineage>
        <taxon>Bacteria</taxon>
        <taxon>Pseudomonadati</taxon>
        <taxon>Planctomycetota</taxon>
        <taxon>Planctomycetia</taxon>
        <taxon>Isosphaerales</taxon>
        <taxon>Isosphaeraceae</taxon>
        <taxon>Aquisphaera</taxon>
    </lineage>
</organism>
<evidence type="ECO:0000313" key="6">
    <source>
        <dbReference type="EMBL" id="QEH33541.1"/>
    </source>
</evidence>
<accession>A0A5B9VZX1</accession>
<evidence type="ECO:0000256" key="3">
    <source>
        <dbReference type="ARBA" id="ARBA00023136"/>
    </source>
</evidence>
<feature type="transmembrane region" description="Helical" evidence="4">
    <location>
        <begin position="92"/>
        <end position="113"/>
    </location>
</feature>
<feature type="transmembrane region" description="Helical" evidence="4">
    <location>
        <begin position="150"/>
        <end position="170"/>
    </location>
</feature>
<evidence type="ECO:0000256" key="4">
    <source>
        <dbReference type="SAM" id="Phobius"/>
    </source>
</evidence>
<feature type="transmembrane region" description="Helical" evidence="4">
    <location>
        <begin position="64"/>
        <end position="86"/>
    </location>
</feature>
<sequence>MAIGCGLSVANLYYSQPLLADMARAMRVGDREMGVVSMLGQAGYALGLLLFVPVGDLTEKRSFIVGMLGAVAVACLAVTASPSYAWLAASSFILGAATIVPQLIVPFAATIAAPGERGKVVGTVMSGLLVGILSARTASGLIGHSLGWRATYGIAAVLMVGLMIAIRFTLPRSVPDHAGMSYPLLLHSMLGLIRDEPILRHSAVFGAMMFAAFSVFWTTLAFHLSRPPFEYSSDIVGLFGAIGVGGAAAAPWIGAFADRRSARWTIGLGMILTLMAFVIFGVAGRTIVGMIVGVILLDIGVQCSHVSNQTRIFALRPEARSRVNTVYMVAFFCGGSLGSLLGAQAWSLWGWPGVSACGIAFVLVALGAFWLTGRDGRRPPTEQRTT</sequence>
<feature type="transmembrane region" description="Helical" evidence="4">
    <location>
        <begin position="33"/>
        <end position="52"/>
    </location>
</feature>
<dbReference type="InterPro" id="IPR011701">
    <property type="entry name" value="MFS"/>
</dbReference>
<evidence type="ECO:0000256" key="2">
    <source>
        <dbReference type="ARBA" id="ARBA00022989"/>
    </source>
</evidence>
<keyword evidence="2 4" id="KW-1133">Transmembrane helix</keyword>
<feature type="transmembrane region" description="Helical" evidence="4">
    <location>
        <begin position="264"/>
        <end position="281"/>
    </location>
</feature>
<dbReference type="InterPro" id="IPR036259">
    <property type="entry name" value="MFS_trans_sf"/>
</dbReference>
<feature type="transmembrane region" description="Helical" evidence="4">
    <location>
        <begin position="349"/>
        <end position="371"/>
    </location>
</feature>
<keyword evidence="3 4" id="KW-0472">Membrane</keyword>
<reference evidence="6 7" key="1">
    <citation type="submission" date="2019-08" db="EMBL/GenBank/DDBJ databases">
        <title>Deep-cultivation of Planctomycetes and their phenomic and genomic characterization uncovers novel biology.</title>
        <authorList>
            <person name="Wiegand S."/>
            <person name="Jogler M."/>
            <person name="Boedeker C."/>
            <person name="Pinto D."/>
            <person name="Vollmers J."/>
            <person name="Rivas-Marin E."/>
            <person name="Kohn T."/>
            <person name="Peeters S.H."/>
            <person name="Heuer A."/>
            <person name="Rast P."/>
            <person name="Oberbeckmann S."/>
            <person name="Bunk B."/>
            <person name="Jeske O."/>
            <person name="Meyerdierks A."/>
            <person name="Storesund J.E."/>
            <person name="Kallscheuer N."/>
            <person name="Luecker S."/>
            <person name="Lage O.M."/>
            <person name="Pohl T."/>
            <person name="Merkel B.J."/>
            <person name="Hornburger P."/>
            <person name="Mueller R.-W."/>
            <person name="Bruemmer F."/>
            <person name="Labrenz M."/>
            <person name="Spormann A.M."/>
            <person name="Op den Camp H."/>
            <person name="Overmann J."/>
            <person name="Amann R."/>
            <person name="Jetten M.S.M."/>
            <person name="Mascher T."/>
            <person name="Medema M.H."/>
            <person name="Devos D.P."/>
            <person name="Kaster A.-K."/>
            <person name="Ovreas L."/>
            <person name="Rohde M."/>
            <person name="Galperin M.Y."/>
            <person name="Jogler C."/>
        </authorList>
    </citation>
    <scope>NUCLEOTIDE SEQUENCE [LARGE SCALE GENOMIC DNA]</scope>
    <source>
        <strain evidence="6 7">OJF2</strain>
    </source>
</reference>
<dbReference type="AlphaFoldDB" id="A0A5B9VZX1"/>
<evidence type="ECO:0000259" key="5">
    <source>
        <dbReference type="PROSITE" id="PS50850"/>
    </source>
</evidence>
<dbReference type="RefSeq" id="WP_210420477.1">
    <property type="nucleotide sequence ID" value="NZ_CP042997.1"/>
</dbReference>
<dbReference type="Pfam" id="PF07690">
    <property type="entry name" value="MFS_1"/>
    <property type="match status" value="1"/>
</dbReference>
<proteinExistence type="predicted"/>
<dbReference type="EMBL" id="CP042997">
    <property type="protein sequence ID" value="QEH33541.1"/>
    <property type="molecule type" value="Genomic_DNA"/>
</dbReference>
<dbReference type="Proteomes" id="UP000324233">
    <property type="component" value="Chromosome"/>
</dbReference>